<evidence type="ECO:0000256" key="14">
    <source>
        <dbReference type="ARBA" id="ARBA00023010"/>
    </source>
</evidence>
<evidence type="ECO:0000256" key="16">
    <source>
        <dbReference type="ARBA" id="ARBA00023136"/>
    </source>
</evidence>
<sequence>MYRVALRSAPRIATPLRSSCVAVSGRRFASTAPVDKKRSWKSLAARWGLAIGALYWYSTSTVFAEEPKLKTIQPPPEFSDEDLPTVEAVIARKRLEAEARSQKAAVPESKTILEPETAAPAAQASPEAPAKEIKAVGQMTPEESGPEALEQEAAQQGAFNPETGEINWDCPCLGGMAHGPCGEEFKAAFSCFVYSTEEPKGMDCIDKFQHMQDCFRLHPEVYGEELAEDDEAAAAVDDAATEGISAKDASAEGTAEVGAAATESSSPGSTKTSTIPKEATKTEREIGEAKVEREKAPPTRTSDYKGFILSYADVAASGPKQSPAEAAAPQPPQIVPSETASTSSLIDVDTPSVRTVPSDFLDQDIQTETQERRKEREENAAAAHARAEAELAKKNNRAANKARKADNFLTKFFGELSDSASTALIATNLVAVVGVSAYLGYKALGLYERGRLTWKNVGVGAGVVLSVGLFEAALGGYLYRKKAGRS</sequence>
<evidence type="ECO:0000259" key="24">
    <source>
        <dbReference type="Pfam" id="PF06747"/>
    </source>
</evidence>
<feature type="compositionally biased region" description="Low complexity" evidence="22">
    <location>
        <begin position="114"/>
        <end position="128"/>
    </location>
</feature>
<proteinExistence type="predicted"/>
<keyword evidence="12 23" id="KW-1133">Transmembrane helix</keyword>
<accession>A0A7C8N5Y5</accession>
<feature type="compositionally biased region" description="Low complexity" evidence="22">
    <location>
        <begin position="251"/>
        <end position="266"/>
    </location>
</feature>
<dbReference type="PANTHER" id="PTHR21622:SF0">
    <property type="entry name" value="COILED-COIL-HELIX-COILED-COIL-HELIX DOMAIN CONTAINING 4"/>
    <property type="match status" value="1"/>
</dbReference>
<evidence type="ECO:0000256" key="5">
    <source>
        <dbReference type="ARBA" id="ARBA00013714"/>
    </source>
</evidence>
<evidence type="ECO:0000256" key="20">
    <source>
        <dbReference type="ARBA" id="ARBA00033150"/>
    </source>
</evidence>
<evidence type="ECO:0000256" key="9">
    <source>
        <dbReference type="ARBA" id="ARBA00022927"/>
    </source>
</evidence>
<keyword evidence="21" id="KW-0175">Coiled coil</keyword>
<keyword evidence="6" id="KW-0813">Transport</keyword>
<dbReference type="EMBL" id="WUBL01000068">
    <property type="protein sequence ID" value="KAF2967397.1"/>
    <property type="molecule type" value="Genomic_DNA"/>
</dbReference>
<evidence type="ECO:0000256" key="8">
    <source>
        <dbReference type="ARBA" id="ARBA00022792"/>
    </source>
</evidence>
<reference evidence="25 26" key="1">
    <citation type="submission" date="2019-12" db="EMBL/GenBank/DDBJ databases">
        <title>Draft genome sequence of the ascomycete Xylaria multiplex DSM 110363.</title>
        <authorList>
            <person name="Buettner E."/>
            <person name="Kellner H."/>
        </authorList>
    </citation>
    <scope>NUCLEOTIDE SEQUENCE [LARGE SCALE GENOMIC DNA]</scope>
    <source>
        <strain evidence="25 26">DSM 110363</strain>
    </source>
</reference>
<dbReference type="GO" id="GO:0015035">
    <property type="term" value="F:protein-disulfide reductase activity"/>
    <property type="evidence" value="ECO:0007669"/>
    <property type="project" value="InterPro"/>
</dbReference>
<name>A0A7C8N5Y5_9PEZI</name>
<evidence type="ECO:0000313" key="25">
    <source>
        <dbReference type="EMBL" id="KAF2967397.1"/>
    </source>
</evidence>
<keyword evidence="15" id="KW-0496">Mitochondrion</keyword>
<evidence type="ECO:0000256" key="21">
    <source>
        <dbReference type="SAM" id="Coils"/>
    </source>
</evidence>
<dbReference type="FunFam" id="1.10.287.2900:FF:000002">
    <property type="entry name" value="Mitochondrial intermembrane space import and assembly protein"/>
    <property type="match status" value="1"/>
</dbReference>
<evidence type="ECO:0000256" key="4">
    <source>
        <dbReference type="ARBA" id="ARBA00011245"/>
    </source>
</evidence>
<dbReference type="Pfam" id="PF06747">
    <property type="entry name" value="CHCH"/>
    <property type="match status" value="1"/>
</dbReference>
<keyword evidence="16 23" id="KW-0472">Membrane</keyword>
<keyword evidence="10" id="KW-0809">Transit peptide</keyword>
<comment type="function">
    <text evidence="19">Required for the import and folding of small cysteine-containing proteins (small Tim) in the mitochondrial intermembrane space (IMS). Forms a redox cycle with ERV1 that involves a disulfide relay system. Precursor proteins to be imported into the IMS are translocated in their reduced form into the mitochondria. The oxidized form of MIA40 forms a transient intermolecular disulfide bridge with the reduced precursor protein, resulting in oxidation of the precursor protein that now contains an intramolecular disulfide bond and is able to undergo folding in the IMS.</text>
</comment>
<feature type="transmembrane region" description="Helical" evidence="23">
    <location>
        <begin position="459"/>
        <end position="479"/>
    </location>
</feature>
<evidence type="ECO:0000256" key="11">
    <source>
        <dbReference type="ARBA" id="ARBA00022968"/>
    </source>
</evidence>
<feature type="transmembrane region" description="Helical" evidence="23">
    <location>
        <begin position="420"/>
        <end position="439"/>
    </location>
</feature>
<evidence type="ECO:0000256" key="18">
    <source>
        <dbReference type="ARBA" id="ARBA00023284"/>
    </source>
</evidence>
<evidence type="ECO:0000256" key="12">
    <source>
        <dbReference type="ARBA" id="ARBA00022989"/>
    </source>
</evidence>
<dbReference type="GO" id="GO:0005758">
    <property type="term" value="C:mitochondrial intermembrane space"/>
    <property type="evidence" value="ECO:0007669"/>
    <property type="project" value="TreeGrafter"/>
</dbReference>
<feature type="region of interest" description="Disordered" evidence="22">
    <location>
        <begin position="244"/>
        <end position="302"/>
    </location>
</feature>
<evidence type="ECO:0000256" key="10">
    <source>
        <dbReference type="ARBA" id="ARBA00022946"/>
    </source>
</evidence>
<gene>
    <name evidence="25" type="ORF">GQX73_g6150</name>
</gene>
<evidence type="ECO:0000256" key="2">
    <source>
        <dbReference type="ARBA" id="ARBA00001973"/>
    </source>
</evidence>
<keyword evidence="13" id="KW-0560">Oxidoreductase</keyword>
<dbReference type="InterPro" id="IPR039289">
    <property type="entry name" value="CHCHD4"/>
</dbReference>
<evidence type="ECO:0000256" key="6">
    <source>
        <dbReference type="ARBA" id="ARBA00022448"/>
    </source>
</evidence>
<evidence type="ECO:0000256" key="19">
    <source>
        <dbReference type="ARBA" id="ARBA00024980"/>
    </source>
</evidence>
<evidence type="ECO:0000256" key="15">
    <source>
        <dbReference type="ARBA" id="ARBA00023128"/>
    </source>
</evidence>
<comment type="subcellular location">
    <subcellularLocation>
        <location evidence="3">Mitochondrion inner membrane</location>
        <topology evidence="3">Single-pass type II membrane protein</topology>
        <orientation evidence="3">Intermembrane side</orientation>
    </subcellularLocation>
</comment>
<evidence type="ECO:0000256" key="23">
    <source>
        <dbReference type="SAM" id="Phobius"/>
    </source>
</evidence>
<evidence type="ECO:0000256" key="3">
    <source>
        <dbReference type="ARBA" id="ARBA00004164"/>
    </source>
</evidence>
<dbReference type="PANTHER" id="PTHR21622">
    <property type="entry name" value="COILED-COIL-HELIX-COILED-COIL-HELIX DOMAIN CONTAINING 4"/>
    <property type="match status" value="1"/>
</dbReference>
<keyword evidence="17" id="KW-1015">Disulfide bond</keyword>
<keyword evidence="26" id="KW-1185">Reference proteome</keyword>
<dbReference type="Gene3D" id="1.10.287.2900">
    <property type="match status" value="1"/>
</dbReference>
<keyword evidence="9" id="KW-0653">Protein transport</keyword>
<evidence type="ECO:0000256" key="22">
    <source>
        <dbReference type="SAM" id="MobiDB-lite"/>
    </source>
</evidence>
<evidence type="ECO:0000256" key="17">
    <source>
        <dbReference type="ARBA" id="ARBA00023157"/>
    </source>
</evidence>
<keyword evidence="11" id="KW-0735">Signal-anchor</keyword>
<evidence type="ECO:0000256" key="1">
    <source>
        <dbReference type="ARBA" id="ARBA00001947"/>
    </source>
</evidence>
<dbReference type="InParanoid" id="A0A7C8N5Y5"/>
<evidence type="ECO:0000256" key="7">
    <source>
        <dbReference type="ARBA" id="ARBA00022692"/>
    </source>
</evidence>
<keyword evidence="7 23" id="KW-0812">Transmembrane</keyword>
<comment type="cofactor">
    <cofactor evidence="1">
        <name>Zn(2+)</name>
        <dbReference type="ChEBI" id="CHEBI:29105"/>
    </cofactor>
</comment>
<evidence type="ECO:0000313" key="26">
    <source>
        <dbReference type="Proteomes" id="UP000481858"/>
    </source>
</evidence>
<dbReference type="AlphaFoldDB" id="A0A7C8N5Y5"/>
<comment type="subunit">
    <text evidence="4">Monomer.</text>
</comment>
<keyword evidence="8" id="KW-0999">Mitochondrion inner membrane</keyword>
<evidence type="ECO:0000256" key="13">
    <source>
        <dbReference type="ARBA" id="ARBA00023002"/>
    </source>
</evidence>
<feature type="region of interest" description="Disordered" evidence="22">
    <location>
        <begin position="100"/>
        <end position="157"/>
    </location>
</feature>
<dbReference type="OrthoDB" id="7481291at2759"/>
<feature type="compositionally biased region" description="Polar residues" evidence="22">
    <location>
        <begin position="336"/>
        <end position="345"/>
    </location>
</feature>
<keyword evidence="14" id="KW-0811">Translocation</keyword>
<dbReference type="GO" id="GO:0045041">
    <property type="term" value="P:protein import into mitochondrial intermembrane space"/>
    <property type="evidence" value="ECO:0007669"/>
    <property type="project" value="InterPro"/>
</dbReference>
<dbReference type="PROSITE" id="PS51808">
    <property type="entry name" value="CHCH"/>
    <property type="match status" value="1"/>
</dbReference>
<feature type="compositionally biased region" description="Low complexity" evidence="22">
    <location>
        <begin position="147"/>
        <end position="156"/>
    </location>
</feature>
<feature type="compositionally biased region" description="Basic and acidic residues" evidence="22">
    <location>
        <begin position="278"/>
        <end position="297"/>
    </location>
</feature>
<feature type="region of interest" description="Disordered" evidence="22">
    <location>
        <begin position="319"/>
        <end position="345"/>
    </location>
</feature>
<comment type="caution">
    <text evidence="25">The sequence shown here is derived from an EMBL/GenBank/DDBJ whole genome shotgun (WGS) entry which is preliminary data.</text>
</comment>
<dbReference type="Proteomes" id="UP000481858">
    <property type="component" value="Unassembled WGS sequence"/>
</dbReference>
<feature type="domain" description="CHCH" evidence="24">
    <location>
        <begin position="181"/>
        <end position="216"/>
    </location>
</feature>
<dbReference type="InterPro" id="IPR010625">
    <property type="entry name" value="CHCH"/>
</dbReference>
<dbReference type="GO" id="GO:0005743">
    <property type="term" value="C:mitochondrial inner membrane"/>
    <property type="evidence" value="ECO:0007669"/>
    <property type="project" value="UniProtKB-SubCell"/>
</dbReference>
<feature type="coiled-coil region" evidence="21">
    <location>
        <begin position="377"/>
        <end position="404"/>
    </location>
</feature>
<keyword evidence="18" id="KW-0676">Redox-active center</keyword>
<protein>
    <recommendedName>
        <fullName evidence="5">Mitochondrial intermembrane space import and assembly protein 40</fullName>
    </recommendedName>
    <alternativeName>
        <fullName evidence="20">Mitochondrial import inner membrane translocase TIM40</fullName>
    </alternativeName>
</protein>
<comment type="cofactor">
    <cofactor evidence="2">
        <name>Cu(2+)</name>
        <dbReference type="ChEBI" id="CHEBI:29036"/>
    </cofactor>
</comment>
<organism evidence="25 26">
    <name type="scientific">Xylaria multiplex</name>
    <dbReference type="NCBI Taxonomy" id="323545"/>
    <lineage>
        <taxon>Eukaryota</taxon>
        <taxon>Fungi</taxon>
        <taxon>Dikarya</taxon>
        <taxon>Ascomycota</taxon>
        <taxon>Pezizomycotina</taxon>
        <taxon>Sordariomycetes</taxon>
        <taxon>Xylariomycetidae</taxon>
        <taxon>Xylariales</taxon>
        <taxon>Xylariaceae</taxon>
        <taxon>Xylaria</taxon>
    </lineage>
</organism>